<name>A0A699STQ4_TANCI</name>
<dbReference type="EMBL" id="BKCJ011183125">
    <property type="protein sequence ID" value="GFD00174.1"/>
    <property type="molecule type" value="Genomic_DNA"/>
</dbReference>
<proteinExistence type="predicted"/>
<evidence type="ECO:0000313" key="1">
    <source>
        <dbReference type="EMBL" id="GFD00174.1"/>
    </source>
</evidence>
<comment type="caution">
    <text evidence="1">The sequence shown here is derived from an EMBL/GenBank/DDBJ whole genome shotgun (WGS) entry which is preliminary data.</text>
</comment>
<feature type="non-terminal residue" evidence="1">
    <location>
        <position position="89"/>
    </location>
</feature>
<reference evidence="1" key="1">
    <citation type="journal article" date="2019" name="Sci. Rep.">
        <title>Draft genome of Tanacetum cinerariifolium, the natural source of mosquito coil.</title>
        <authorList>
            <person name="Yamashiro T."/>
            <person name="Shiraishi A."/>
            <person name="Satake H."/>
            <person name="Nakayama K."/>
        </authorList>
    </citation>
    <scope>NUCLEOTIDE SEQUENCE</scope>
</reference>
<dbReference type="AlphaFoldDB" id="A0A699STQ4"/>
<protein>
    <submittedName>
        <fullName evidence="1">Uncharacterized protein</fullName>
    </submittedName>
</protein>
<organism evidence="1">
    <name type="scientific">Tanacetum cinerariifolium</name>
    <name type="common">Dalmatian daisy</name>
    <name type="synonym">Chrysanthemum cinerariifolium</name>
    <dbReference type="NCBI Taxonomy" id="118510"/>
    <lineage>
        <taxon>Eukaryota</taxon>
        <taxon>Viridiplantae</taxon>
        <taxon>Streptophyta</taxon>
        <taxon>Embryophyta</taxon>
        <taxon>Tracheophyta</taxon>
        <taxon>Spermatophyta</taxon>
        <taxon>Magnoliopsida</taxon>
        <taxon>eudicotyledons</taxon>
        <taxon>Gunneridae</taxon>
        <taxon>Pentapetalae</taxon>
        <taxon>asterids</taxon>
        <taxon>campanulids</taxon>
        <taxon>Asterales</taxon>
        <taxon>Asteraceae</taxon>
        <taxon>Asteroideae</taxon>
        <taxon>Anthemideae</taxon>
        <taxon>Anthemidinae</taxon>
        <taxon>Tanacetum</taxon>
    </lineage>
</organism>
<feature type="non-terminal residue" evidence="1">
    <location>
        <position position="1"/>
    </location>
</feature>
<sequence length="89" mass="9342">DVGANVAIKSLAALHSLLGSSTLDAEVGVMAAATVPFVTSFVTPTLEREGGGCMKSIIGPNLWTQKPLKRFVIFSDSPHEPNTNATDDE</sequence>
<gene>
    <name evidence="1" type="ORF">Tci_872143</name>
</gene>
<accession>A0A699STQ4</accession>